<dbReference type="Proteomes" id="UP001139981">
    <property type="component" value="Unassembled WGS sequence"/>
</dbReference>
<dbReference type="EC" id="6.1.1.5" evidence="1"/>
<organism evidence="1 2">
    <name type="scientific">Coemansia aciculifera</name>
    <dbReference type="NCBI Taxonomy" id="417176"/>
    <lineage>
        <taxon>Eukaryota</taxon>
        <taxon>Fungi</taxon>
        <taxon>Fungi incertae sedis</taxon>
        <taxon>Zoopagomycota</taxon>
        <taxon>Kickxellomycotina</taxon>
        <taxon>Kickxellomycetes</taxon>
        <taxon>Kickxellales</taxon>
        <taxon>Kickxellaceae</taxon>
        <taxon>Coemansia</taxon>
    </lineage>
</organism>
<protein>
    <submittedName>
        <fullName evidence="1">Isoleucine--tRNA ligase</fullName>
        <ecNumber evidence="1">6.1.1.5</ecNumber>
    </submittedName>
</protein>
<evidence type="ECO:0000313" key="2">
    <source>
        <dbReference type="Proteomes" id="UP001139981"/>
    </source>
</evidence>
<keyword evidence="2" id="KW-1185">Reference proteome</keyword>
<reference evidence="1" key="1">
    <citation type="submission" date="2022-07" db="EMBL/GenBank/DDBJ databases">
        <title>Phylogenomic reconstructions and comparative analyses of Kickxellomycotina fungi.</title>
        <authorList>
            <person name="Reynolds N.K."/>
            <person name="Stajich J.E."/>
            <person name="Barry K."/>
            <person name="Grigoriev I.V."/>
            <person name="Crous P."/>
            <person name="Smith M.E."/>
        </authorList>
    </citation>
    <scope>NUCLEOTIDE SEQUENCE</scope>
    <source>
        <strain evidence="1">CBS 190363</strain>
    </source>
</reference>
<feature type="non-terminal residue" evidence="1">
    <location>
        <position position="1"/>
    </location>
</feature>
<gene>
    <name evidence="1" type="primary">ILS1_2</name>
    <name evidence="1" type="ORF">IWW38_004736</name>
</gene>
<proteinExistence type="predicted"/>
<keyword evidence="1" id="KW-0436">Ligase</keyword>
<evidence type="ECO:0000313" key="1">
    <source>
        <dbReference type="EMBL" id="KAJ2889401.1"/>
    </source>
</evidence>
<name>A0ACC1LXY1_9FUNG</name>
<sequence length="149" mass="16723">IKAAQTSGTLVVGGITLETEDFNIVRVFDSLSLQDKSKQYEEANDRDVVVLLDVEIHAELVQEGVARDIVNRVQRLRKKAGLMPIDDVAYYYQISEDPSGALAGVFQAQAEFFMRSLKQEFSPLPPGTVAFAEEEHELNESKFTLVFKR</sequence>
<accession>A0ACC1LXY1</accession>
<dbReference type="EMBL" id="JANBVB010001855">
    <property type="protein sequence ID" value="KAJ2889401.1"/>
    <property type="molecule type" value="Genomic_DNA"/>
</dbReference>
<comment type="caution">
    <text evidence="1">The sequence shown here is derived from an EMBL/GenBank/DDBJ whole genome shotgun (WGS) entry which is preliminary data.</text>
</comment>